<evidence type="ECO:0000256" key="1">
    <source>
        <dbReference type="ARBA" id="ARBA00022448"/>
    </source>
</evidence>
<name>A0AAU6Q6Z2_9DEIO</name>
<feature type="domain" description="Cytochrome c" evidence="8">
    <location>
        <begin position="53"/>
        <end position="141"/>
    </location>
</feature>
<dbReference type="Pfam" id="PF00034">
    <property type="entry name" value="Cytochrom_C"/>
    <property type="match status" value="1"/>
</dbReference>
<dbReference type="Gene3D" id="1.10.760.10">
    <property type="entry name" value="Cytochrome c-like domain"/>
    <property type="match status" value="1"/>
</dbReference>
<keyword evidence="4" id="KW-0249">Electron transport</keyword>
<sequence length="141" mass="14359">MSEERGYTGGEIASFVTFGVLATLIGVGAYQIGYHNLSRAQHGGASMTAVTENVPVNGQTLYAGNCAGCHGAKAEGGVGPALATSAGWSLPDFSEAVLNGNAPAGRQLSPVMPHFAQQGLDGAPATEEQVKAIHDYLGTLK</sequence>
<evidence type="ECO:0000313" key="9">
    <source>
        <dbReference type="EMBL" id="WYF46016.1"/>
    </source>
</evidence>
<keyword evidence="1" id="KW-0813">Transport</keyword>
<dbReference type="PROSITE" id="PS51007">
    <property type="entry name" value="CYTC"/>
    <property type="match status" value="1"/>
</dbReference>
<dbReference type="GO" id="GO:0046872">
    <property type="term" value="F:metal ion binding"/>
    <property type="evidence" value="ECO:0007669"/>
    <property type="project" value="UniProtKB-KW"/>
</dbReference>
<keyword evidence="3 6" id="KW-0479">Metal-binding</keyword>
<evidence type="ECO:0000256" key="2">
    <source>
        <dbReference type="ARBA" id="ARBA00022617"/>
    </source>
</evidence>
<organism evidence="9">
    <name type="scientific">Deinococcus sp. VB142</name>
    <dbReference type="NCBI Taxonomy" id="3112952"/>
    <lineage>
        <taxon>Bacteria</taxon>
        <taxon>Thermotogati</taxon>
        <taxon>Deinococcota</taxon>
        <taxon>Deinococci</taxon>
        <taxon>Deinococcales</taxon>
        <taxon>Deinococcaceae</taxon>
        <taxon>Deinococcus</taxon>
    </lineage>
</organism>
<accession>A0AAU6Q6Z2</accession>
<dbReference type="GO" id="GO:0009055">
    <property type="term" value="F:electron transfer activity"/>
    <property type="evidence" value="ECO:0007669"/>
    <property type="project" value="InterPro"/>
</dbReference>
<evidence type="ECO:0000256" key="7">
    <source>
        <dbReference type="SAM" id="Phobius"/>
    </source>
</evidence>
<dbReference type="AlphaFoldDB" id="A0AAU6Q6Z2"/>
<evidence type="ECO:0000259" key="8">
    <source>
        <dbReference type="PROSITE" id="PS51007"/>
    </source>
</evidence>
<evidence type="ECO:0000256" key="5">
    <source>
        <dbReference type="ARBA" id="ARBA00023004"/>
    </source>
</evidence>
<feature type="transmembrane region" description="Helical" evidence="7">
    <location>
        <begin position="12"/>
        <end position="32"/>
    </location>
</feature>
<keyword evidence="7" id="KW-0812">Transmembrane</keyword>
<evidence type="ECO:0000256" key="6">
    <source>
        <dbReference type="PROSITE-ProRule" id="PRU00433"/>
    </source>
</evidence>
<dbReference type="GO" id="GO:0020037">
    <property type="term" value="F:heme binding"/>
    <property type="evidence" value="ECO:0007669"/>
    <property type="project" value="InterPro"/>
</dbReference>
<keyword evidence="5 6" id="KW-0408">Iron</keyword>
<dbReference type="PANTHER" id="PTHR37823:SF1">
    <property type="entry name" value="CYTOCHROME C-553-LIKE"/>
    <property type="match status" value="1"/>
</dbReference>
<keyword evidence="7" id="KW-0472">Membrane</keyword>
<evidence type="ECO:0000256" key="3">
    <source>
        <dbReference type="ARBA" id="ARBA00022723"/>
    </source>
</evidence>
<dbReference type="EMBL" id="CP149783">
    <property type="protein sequence ID" value="WYF46016.1"/>
    <property type="molecule type" value="Genomic_DNA"/>
</dbReference>
<dbReference type="SUPFAM" id="SSF46626">
    <property type="entry name" value="Cytochrome c"/>
    <property type="match status" value="1"/>
</dbReference>
<dbReference type="InterPro" id="IPR036909">
    <property type="entry name" value="Cyt_c-like_dom_sf"/>
</dbReference>
<dbReference type="InterPro" id="IPR009056">
    <property type="entry name" value="Cyt_c-like_dom"/>
</dbReference>
<dbReference type="PANTHER" id="PTHR37823">
    <property type="entry name" value="CYTOCHROME C-553-LIKE"/>
    <property type="match status" value="1"/>
</dbReference>
<dbReference type="InterPro" id="IPR051811">
    <property type="entry name" value="Cytochrome_c550/c551-like"/>
</dbReference>
<protein>
    <submittedName>
        <fullName evidence="9">Cytochrome c</fullName>
    </submittedName>
</protein>
<gene>
    <name evidence="9" type="ORF">WDJ50_16470</name>
</gene>
<proteinExistence type="predicted"/>
<reference evidence="9" key="1">
    <citation type="submission" date="2024-03" db="EMBL/GenBank/DDBJ databases">
        <title>Deinococcus weizhi sp. nov., isolated from human skin.</title>
        <authorList>
            <person name="Wei Z."/>
            <person name="Tian F."/>
            <person name="Yang C."/>
            <person name="Xin L.T."/>
            <person name="Wen Z.J."/>
            <person name="Lan K.C."/>
            <person name="Yu L."/>
            <person name="Zhe W."/>
            <person name="Dan F.D."/>
            <person name="Jun W."/>
            <person name="Rui Z."/>
            <person name="Yong X.J."/>
            <person name="Ting Y."/>
            <person name="Wei X."/>
            <person name="Xu Z.G."/>
            <person name="Xin Z."/>
            <person name="Dong F.G."/>
            <person name="Ni X.M."/>
            <person name="Zheng M.G."/>
            <person name="Chun Y."/>
            <person name="Qian W.X."/>
        </authorList>
    </citation>
    <scope>NUCLEOTIDE SEQUENCE</scope>
    <source>
        <strain evidence="9">VB142</strain>
    </source>
</reference>
<keyword evidence="7" id="KW-1133">Transmembrane helix</keyword>
<keyword evidence="2 6" id="KW-0349">Heme</keyword>
<evidence type="ECO:0000256" key="4">
    <source>
        <dbReference type="ARBA" id="ARBA00022982"/>
    </source>
</evidence>
<dbReference type="RefSeq" id="WP_339097408.1">
    <property type="nucleotide sequence ID" value="NZ_CP149783.1"/>
</dbReference>